<evidence type="ECO:0000256" key="1">
    <source>
        <dbReference type="SAM" id="MobiDB-lite"/>
    </source>
</evidence>
<evidence type="ECO:0000313" key="2">
    <source>
        <dbReference type="EMBL" id="GAA4334563.1"/>
    </source>
</evidence>
<dbReference type="EMBL" id="BAABGY010000008">
    <property type="protein sequence ID" value="GAA4334563.1"/>
    <property type="molecule type" value="Genomic_DNA"/>
</dbReference>
<proteinExistence type="predicted"/>
<protein>
    <submittedName>
        <fullName evidence="2">Uncharacterized protein</fullName>
    </submittedName>
</protein>
<organism evidence="2 3">
    <name type="scientific">Flaviaesturariibacter amylovorans</name>
    <dbReference type="NCBI Taxonomy" id="1084520"/>
    <lineage>
        <taxon>Bacteria</taxon>
        <taxon>Pseudomonadati</taxon>
        <taxon>Bacteroidota</taxon>
        <taxon>Chitinophagia</taxon>
        <taxon>Chitinophagales</taxon>
        <taxon>Chitinophagaceae</taxon>
        <taxon>Flaviaestuariibacter</taxon>
    </lineage>
</organism>
<dbReference type="Proteomes" id="UP001501725">
    <property type="component" value="Unassembled WGS sequence"/>
</dbReference>
<name>A0ABP8H5S7_9BACT</name>
<evidence type="ECO:0000313" key="3">
    <source>
        <dbReference type="Proteomes" id="UP001501725"/>
    </source>
</evidence>
<accession>A0ABP8H5S7</accession>
<gene>
    <name evidence="2" type="ORF">GCM10023184_28740</name>
</gene>
<keyword evidence="3" id="KW-1185">Reference proteome</keyword>
<comment type="caution">
    <text evidence="2">The sequence shown here is derived from an EMBL/GenBank/DDBJ whole genome shotgun (WGS) entry which is preliminary data.</text>
</comment>
<feature type="region of interest" description="Disordered" evidence="1">
    <location>
        <begin position="101"/>
        <end position="123"/>
    </location>
</feature>
<reference evidence="3" key="1">
    <citation type="journal article" date="2019" name="Int. J. Syst. Evol. Microbiol.">
        <title>The Global Catalogue of Microorganisms (GCM) 10K type strain sequencing project: providing services to taxonomists for standard genome sequencing and annotation.</title>
        <authorList>
            <consortium name="The Broad Institute Genomics Platform"/>
            <consortium name="The Broad Institute Genome Sequencing Center for Infectious Disease"/>
            <person name="Wu L."/>
            <person name="Ma J."/>
        </authorList>
    </citation>
    <scope>NUCLEOTIDE SEQUENCE [LARGE SCALE GENOMIC DNA]</scope>
    <source>
        <strain evidence="3">JCM 17919</strain>
    </source>
</reference>
<sequence length="123" mass="13830">MNRIVIPLLMLLLLLQSFSKWIIVADFRLNQEYIARTLCENRARPQLKCGGNCQLAKKMAEEGKESQRGGKLPVEDAPYVTIATNTMDPFVPVSLLEHHTPYQSGCPSPSLRPPFHPPSVEML</sequence>